<evidence type="ECO:0000313" key="4">
    <source>
        <dbReference type="EMBL" id="RGT53629.1"/>
    </source>
</evidence>
<feature type="domain" description="CRM" evidence="3">
    <location>
        <begin position="1"/>
        <end position="96"/>
    </location>
</feature>
<dbReference type="RefSeq" id="WP_006526180.1">
    <property type="nucleotide sequence ID" value="NZ_CABJCF010000005.1"/>
</dbReference>
<protein>
    <submittedName>
        <fullName evidence="4">Ribosome assembly RNA-binding protein YhbY</fullName>
    </submittedName>
</protein>
<dbReference type="EMBL" id="QRWX01000005">
    <property type="protein sequence ID" value="RGT53629.1"/>
    <property type="molecule type" value="Genomic_DNA"/>
</dbReference>
<accession>A0A412PAI1</accession>
<dbReference type="GO" id="GO:0003723">
    <property type="term" value="F:RNA binding"/>
    <property type="evidence" value="ECO:0007669"/>
    <property type="project" value="UniProtKB-UniRule"/>
</dbReference>
<dbReference type="SUPFAM" id="SSF75471">
    <property type="entry name" value="YhbY-like"/>
    <property type="match status" value="1"/>
</dbReference>
<gene>
    <name evidence="4" type="primary">yhbY</name>
    <name evidence="4" type="ORF">DWX20_09325</name>
</gene>
<name>A0A412PAI1_9FIRM</name>
<evidence type="ECO:0000256" key="1">
    <source>
        <dbReference type="ARBA" id="ARBA00022884"/>
    </source>
</evidence>
<dbReference type="Gene3D" id="3.30.110.60">
    <property type="entry name" value="YhbY-like"/>
    <property type="match status" value="1"/>
</dbReference>
<dbReference type="NCBIfam" id="TIGR00253">
    <property type="entry name" value="RNA_bind_YhbY"/>
    <property type="match status" value="1"/>
</dbReference>
<evidence type="ECO:0000313" key="5">
    <source>
        <dbReference type="Proteomes" id="UP000284731"/>
    </source>
</evidence>
<proteinExistence type="predicted"/>
<comment type="caution">
    <text evidence="4">The sequence shown here is derived from an EMBL/GenBank/DDBJ whole genome shotgun (WGS) entry which is preliminary data.</text>
</comment>
<dbReference type="Proteomes" id="UP000284731">
    <property type="component" value="Unassembled WGS sequence"/>
</dbReference>
<dbReference type="Pfam" id="PF01985">
    <property type="entry name" value="CRS1_YhbY"/>
    <property type="match status" value="1"/>
</dbReference>
<dbReference type="InterPro" id="IPR001890">
    <property type="entry name" value="RNA-binding_CRM"/>
</dbReference>
<dbReference type="InterPro" id="IPR017924">
    <property type="entry name" value="RNA-binding_YhbY"/>
</dbReference>
<dbReference type="PANTHER" id="PTHR40065:SF3">
    <property type="entry name" value="RNA-BINDING PROTEIN YHBY"/>
    <property type="match status" value="1"/>
</dbReference>
<dbReference type="SMART" id="SM01103">
    <property type="entry name" value="CRS1_YhbY"/>
    <property type="match status" value="1"/>
</dbReference>
<dbReference type="PROSITE" id="PS51295">
    <property type="entry name" value="CRM"/>
    <property type="match status" value="1"/>
</dbReference>
<dbReference type="AlphaFoldDB" id="A0A412PAI1"/>
<keyword evidence="1 2" id="KW-0694">RNA-binding</keyword>
<sequence>MSLTTKQRAYLRGLAQTERAIFQIGKDGLSDNLVETVNNGLRTRELIKISVLKTVTTDLKELAFDLSMHTKSELVQVIGRQIVLYKKAKDPKIILP</sequence>
<dbReference type="InterPro" id="IPR051925">
    <property type="entry name" value="RNA-binding_domain"/>
</dbReference>
<evidence type="ECO:0000259" key="3">
    <source>
        <dbReference type="PROSITE" id="PS51295"/>
    </source>
</evidence>
<reference evidence="4 5" key="1">
    <citation type="submission" date="2018-08" db="EMBL/GenBank/DDBJ databases">
        <title>A genome reference for cultivated species of the human gut microbiota.</title>
        <authorList>
            <person name="Zou Y."/>
            <person name="Xue W."/>
            <person name="Luo G."/>
        </authorList>
    </citation>
    <scope>NUCLEOTIDE SEQUENCE [LARGE SCALE GENOMIC DNA]</scope>
    <source>
        <strain evidence="4 5">AF18-46</strain>
    </source>
</reference>
<organism evidence="4 5">
    <name type="scientific">Solobacterium moorei</name>
    <dbReference type="NCBI Taxonomy" id="102148"/>
    <lineage>
        <taxon>Bacteria</taxon>
        <taxon>Bacillati</taxon>
        <taxon>Bacillota</taxon>
        <taxon>Erysipelotrichia</taxon>
        <taxon>Erysipelotrichales</taxon>
        <taxon>Erysipelotrichaceae</taxon>
        <taxon>Solobacterium</taxon>
    </lineage>
</organism>
<dbReference type="InterPro" id="IPR035920">
    <property type="entry name" value="YhbY-like_sf"/>
</dbReference>
<dbReference type="PANTHER" id="PTHR40065">
    <property type="entry name" value="RNA-BINDING PROTEIN YHBY"/>
    <property type="match status" value="1"/>
</dbReference>
<evidence type="ECO:0000256" key="2">
    <source>
        <dbReference type="PROSITE-ProRule" id="PRU00626"/>
    </source>
</evidence>